<gene>
    <name evidence="2" type="ORF">K505DRAFT_358380</name>
</gene>
<evidence type="ECO:0000313" key="3">
    <source>
        <dbReference type="Proteomes" id="UP000799757"/>
    </source>
</evidence>
<evidence type="ECO:0000313" key="2">
    <source>
        <dbReference type="EMBL" id="KAF2797504.1"/>
    </source>
</evidence>
<dbReference type="EMBL" id="MU001805">
    <property type="protein sequence ID" value="KAF2797504.1"/>
    <property type="molecule type" value="Genomic_DNA"/>
</dbReference>
<sequence>MKNPLTTVFLVGFAVAVLTTAVPLTSSRGTTTSVMELKQYSKPYPTRASIPFIIPHSRPYPAAAPKPTSSSTAKAKGIRLTTVRVCKNADLTACRVLTNTVNICRLLTAEFGPAISSVVPGPDVICYLYQNPKCLDLLEPKPLMMTGLSSPRLPSGWNDKAQSIQCLLFGEGVGNDGR</sequence>
<accession>A0A6A6XMQ2</accession>
<evidence type="ECO:0000256" key="1">
    <source>
        <dbReference type="SAM" id="SignalP"/>
    </source>
</evidence>
<name>A0A6A6XMQ2_9PLEO</name>
<keyword evidence="3" id="KW-1185">Reference proteome</keyword>
<evidence type="ECO:0008006" key="4">
    <source>
        <dbReference type="Google" id="ProtNLM"/>
    </source>
</evidence>
<proteinExistence type="predicted"/>
<reference evidence="2" key="1">
    <citation type="journal article" date="2020" name="Stud. Mycol.">
        <title>101 Dothideomycetes genomes: a test case for predicting lifestyles and emergence of pathogens.</title>
        <authorList>
            <person name="Haridas S."/>
            <person name="Albert R."/>
            <person name="Binder M."/>
            <person name="Bloem J."/>
            <person name="Labutti K."/>
            <person name="Salamov A."/>
            <person name="Andreopoulos B."/>
            <person name="Baker S."/>
            <person name="Barry K."/>
            <person name="Bills G."/>
            <person name="Bluhm B."/>
            <person name="Cannon C."/>
            <person name="Castanera R."/>
            <person name="Culley D."/>
            <person name="Daum C."/>
            <person name="Ezra D."/>
            <person name="Gonzalez J."/>
            <person name="Henrissat B."/>
            <person name="Kuo A."/>
            <person name="Liang C."/>
            <person name="Lipzen A."/>
            <person name="Lutzoni F."/>
            <person name="Magnuson J."/>
            <person name="Mondo S."/>
            <person name="Nolan M."/>
            <person name="Ohm R."/>
            <person name="Pangilinan J."/>
            <person name="Park H.-J."/>
            <person name="Ramirez L."/>
            <person name="Alfaro M."/>
            <person name="Sun H."/>
            <person name="Tritt A."/>
            <person name="Yoshinaga Y."/>
            <person name="Zwiers L.-H."/>
            <person name="Turgeon B."/>
            <person name="Goodwin S."/>
            <person name="Spatafora J."/>
            <person name="Crous P."/>
            <person name="Grigoriev I."/>
        </authorList>
    </citation>
    <scope>NUCLEOTIDE SEQUENCE</scope>
    <source>
        <strain evidence="2">CBS 109.77</strain>
    </source>
</reference>
<protein>
    <recommendedName>
        <fullName evidence="4">Hydrophobin</fullName>
    </recommendedName>
</protein>
<dbReference type="Proteomes" id="UP000799757">
    <property type="component" value="Unassembled WGS sequence"/>
</dbReference>
<feature type="signal peptide" evidence="1">
    <location>
        <begin position="1"/>
        <end position="21"/>
    </location>
</feature>
<organism evidence="2 3">
    <name type="scientific">Melanomma pulvis-pyrius CBS 109.77</name>
    <dbReference type="NCBI Taxonomy" id="1314802"/>
    <lineage>
        <taxon>Eukaryota</taxon>
        <taxon>Fungi</taxon>
        <taxon>Dikarya</taxon>
        <taxon>Ascomycota</taxon>
        <taxon>Pezizomycotina</taxon>
        <taxon>Dothideomycetes</taxon>
        <taxon>Pleosporomycetidae</taxon>
        <taxon>Pleosporales</taxon>
        <taxon>Melanommataceae</taxon>
        <taxon>Melanomma</taxon>
    </lineage>
</organism>
<keyword evidence="1" id="KW-0732">Signal</keyword>
<dbReference type="AlphaFoldDB" id="A0A6A6XMQ2"/>
<feature type="chain" id="PRO_5025384315" description="Hydrophobin" evidence="1">
    <location>
        <begin position="22"/>
        <end position="178"/>
    </location>
</feature>